<evidence type="ECO:0000256" key="4">
    <source>
        <dbReference type="ARBA" id="ARBA00022801"/>
    </source>
</evidence>
<comment type="caution">
    <text evidence="8">The sequence shown here is derived from an EMBL/GenBank/DDBJ whole genome shotgun (WGS) entry which is preliminary data.</text>
</comment>
<keyword evidence="3" id="KW-0255">Endonuclease</keyword>
<sequence>MLINHKEVGKFMIRSMTGFGRGKSQADGREFLVEIKTVNHRYCDIYIKLPRQISFLEDKVREVIGKSISRGKVDVFISYDDFSEDSKNILIDEGLAKTYIKSVEYLRDKYGLKDDISVSLIAKFPDILKVEKSEQDEDKIWVLLHEALSQALDALINMRQVEGEGLRIDLLERADVIEKVVREISIRAPEVVKEYKCKLENRIKEILEQQVIDENRMAMEVAIFADRCNIDEELVRLGSHIKQLRHTLNNNDSDQPVGRKLDFLLQEMNREINTIGSKANDLSITQNVVEIKSELEKIREQIQNIE</sequence>
<dbReference type="InterPro" id="IPR005229">
    <property type="entry name" value="YicC/YloC-like"/>
</dbReference>
<dbReference type="PANTHER" id="PTHR30636:SF3">
    <property type="entry name" value="UPF0701 PROTEIN YICC"/>
    <property type="match status" value="1"/>
</dbReference>
<feature type="domain" description="Endoribonuclease YicC-like N-terminal" evidence="6">
    <location>
        <begin position="13"/>
        <end position="166"/>
    </location>
</feature>
<evidence type="ECO:0000256" key="5">
    <source>
        <dbReference type="ARBA" id="ARBA00035648"/>
    </source>
</evidence>
<evidence type="ECO:0000259" key="6">
    <source>
        <dbReference type="Pfam" id="PF03755"/>
    </source>
</evidence>
<dbReference type="InterPro" id="IPR013551">
    <property type="entry name" value="YicC-like_C"/>
</dbReference>
<accession>W4V7H5</accession>
<comment type="similarity">
    <text evidence="5">Belongs to the YicC/YloC family.</text>
</comment>
<dbReference type="Pfam" id="PF03755">
    <property type="entry name" value="YicC-like_N"/>
    <property type="match status" value="1"/>
</dbReference>
<evidence type="ECO:0000313" key="8">
    <source>
        <dbReference type="EMBL" id="GAE88763.1"/>
    </source>
</evidence>
<keyword evidence="2" id="KW-0540">Nuclease</keyword>
<dbReference type="Pfam" id="PF08340">
    <property type="entry name" value="YicC-like_C"/>
    <property type="match status" value="1"/>
</dbReference>
<feature type="domain" description="Endoribonuclease YicC-like C-terminal" evidence="7">
    <location>
        <begin position="186"/>
        <end position="306"/>
    </location>
</feature>
<gene>
    <name evidence="8" type="ORF">JCM21531_2236</name>
</gene>
<dbReference type="STRING" id="1294263.JCM21531_2236"/>
<reference evidence="8" key="1">
    <citation type="journal article" date="2014" name="Genome Announc.">
        <title>Draft Genome Sequence of Clostridium straminisolvens Strain JCM 21531T, Isolated from a Cellulose-Degrading Bacterial Community.</title>
        <authorList>
            <person name="Yuki M."/>
            <person name="Oshima K."/>
            <person name="Suda W."/>
            <person name="Sakamoto M."/>
            <person name="Kitamura K."/>
            <person name="Iida T."/>
            <person name="Hattori M."/>
            <person name="Ohkuma M."/>
        </authorList>
    </citation>
    <scope>NUCLEOTIDE SEQUENCE [LARGE SCALE GENOMIC DNA]</scope>
    <source>
        <strain evidence="8">JCM 21531</strain>
    </source>
</reference>
<evidence type="ECO:0000256" key="1">
    <source>
        <dbReference type="ARBA" id="ARBA00001968"/>
    </source>
</evidence>
<evidence type="ECO:0000259" key="7">
    <source>
        <dbReference type="Pfam" id="PF08340"/>
    </source>
</evidence>
<keyword evidence="9" id="KW-1185">Reference proteome</keyword>
<dbReference type="GO" id="GO:0004521">
    <property type="term" value="F:RNA endonuclease activity"/>
    <property type="evidence" value="ECO:0007669"/>
    <property type="project" value="InterPro"/>
</dbReference>
<dbReference type="AlphaFoldDB" id="W4V7H5"/>
<name>W4V7H5_9FIRM</name>
<proteinExistence type="inferred from homology"/>
<dbReference type="PANTHER" id="PTHR30636">
    <property type="entry name" value="UPF0701 PROTEIN YICC"/>
    <property type="match status" value="1"/>
</dbReference>
<evidence type="ECO:0000256" key="2">
    <source>
        <dbReference type="ARBA" id="ARBA00022722"/>
    </source>
</evidence>
<dbReference type="EMBL" id="BAVR01000024">
    <property type="protein sequence ID" value="GAE88763.1"/>
    <property type="molecule type" value="Genomic_DNA"/>
</dbReference>
<dbReference type="InterPro" id="IPR013527">
    <property type="entry name" value="YicC-like_N"/>
</dbReference>
<dbReference type="Proteomes" id="UP000019109">
    <property type="component" value="Unassembled WGS sequence"/>
</dbReference>
<dbReference type="NCBIfam" id="TIGR00255">
    <property type="entry name" value="YicC/YloC family endoribonuclease"/>
    <property type="match status" value="1"/>
</dbReference>
<comment type="cofactor">
    <cofactor evidence="1">
        <name>a divalent metal cation</name>
        <dbReference type="ChEBI" id="CHEBI:60240"/>
    </cofactor>
</comment>
<evidence type="ECO:0000256" key="3">
    <source>
        <dbReference type="ARBA" id="ARBA00022759"/>
    </source>
</evidence>
<keyword evidence="4" id="KW-0378">Hydrolase</keyword>
<organism evidence="8 9">
    <name type="scientific">Acetivibrio straminisolvens JCM 21531</name>
    <dbReference type="NCBI Taxonomy" id="1294263"/>
    <lineage>
        <taxon>Bacteria</taxon>
        <taxon>Bacillati</taxon>
        <taxon>Bacillota</taxon>
        <taxon>Clostridia</taxon>
        <taxon>Eubacteriales</taxon>
        <taxon>Oscillospiraceae</taxon>
        <taxon>Acetivibrio</taxon>
    </lineage>
</organism>
<protein>
    <submittedName>
        <fullName evidence="8">Protein YicC</fullName>
    </submittedName>
</protein>
<evidence type="ECO:0000313" key="9">
    <source>
        <dbReference type="Proteomes" id="UP000019109"/>
    </source>
</evidence>
<dbReference type="GO" id="GO:0016787">
    <property type="term" value="F:hydrolase activity"/>
    <property type="evidence" value="ECO:0007669"/>
    <property type="project" value="UniProtKB-KW"/>
</dbReference>